<evidence type="ECO:0000256" key="3">
    <source>
        <dbReference type="ARBA" id="ARBA00022448"/>
    </source>
</evidence>
<keyword evidence="5 8" id="KW-1133">Transmembrane helix</keyword>
<dbReference type="PANTHER" id="PTHR42751">
    <property type="entry name" value="SODIUM/HYDROGEN EXCHANGER FAMILY/TRKA DOMAIN PROTEIN"/>
    <property type="match status" value="1"/>
</dbReference>
<dbReference type="Gene3D" id="3.40.50.720">
    <property type="entry name" value="NAD(P)-binding Rossmann-like Domain"/>
    <property type="match status" value="1"/>
</dbReference>
<evidence type="ECO:0000256" key="7">
    <source>
        <dbReference type="SAM" id="MobiDB-lite"/>
    </source>
</evidence>
<evidence type="ECO:0000256" key="8">
    <source>
        <dbReference type="SAM" id="Phobius"/>
    </source>
</evidence>
<evidence type="ECO:0000259" key="9">
    <source>
        <dbReference type="PROSITE" id="PS51201"/>
    </source>
</evidence>
<dbReference type="Pfam" id="PF02254">
    <property type="entry name" value="TrkA_N"/>
    <property type="match status" value="1"/>
</dbReference>
<gene>
    <name evidence="10" type="ORF">BANT918_00194</name>
</gene>
<dbReference type="Pfam" id="PF00999">
    <property type="entry name" value="Na_H_Exchanger"/>
    <property type="match status" value="1"/>
</dbReference>
<evidence type="ECO:0000313" key="10">
    <source>
        <dbReference type="EMBL" id="SMX64158.1"/>
    </source>
</evidence>
<evidence type="ECO:0000313" key="11">
    <source>
        <dbReference type="Proteomes" id="UP000234433"/>
    </source>
</evidence>
<name>A0A2H1HMK2_9MICO</name>
<dbReference type="GO" id="GO:1902600">
    <property type="term" value="P:proton transmembrane transport"/>
    <property type="evidence" value="ECO:0007669"/>
    <property type="project" value="InterPro"/>
</dbReference>
<dbReference type="Gene3D" id="1.20.1530.20">
    <property type="match status" value="1"/>
</dbReference>
<feature type="transmembrane region" description="Helical" evidence="8">
    <location>
        <begin position="338"/>
        <end position="358"/>
    </location>
</feature>
<comment type="subcellular location">
    <subcellularLocation>
        <location evidence="1">Membrane</location>
        <topology evidence="1">Multi-pass membrane protein</topology>
    </subcellularLocation>
</comment>
<accession>A0A2H1HMK2</accession>
<dbReference type="InterPro" id="IPR006153">
    <property type="entry name" value="Cation/H_exchanger_TM"/>
</dbReference>
<feature type="transmembrane region" description="Helical" evidence="8">
    <location>
        <begin position="141"/>
        <end position="164"/>
    </location>
</feature>
<feature type="transmembrane region" description="Helical" evidence="8">
    <location>
        <begin position="198"/>
        <end position="214"/>
    </location>
</feature>
<protein>
    <submittedName>
        <fullName evidence="10">Predicted Kef-type K+ transport protein, K+/H+ antiporter domain</fullName>
    </submittedName>
</protein>
<evidence type="ECO:0000256" key="6">
    <source>
        <dbReference type="ARBA" id="ARBA00023136"/>
    </source>
</evidence>
<reference evidence="10 11" key="1">
    <citation type="submission" date="2017-03" db="EMBL/GenBank/DDBJ databases">
        <authorList>
            <person name="Afonso C.L."/>
            <person name="Miller P.J."/>
            <person name="Scott M.A."/>
            <person name="Spackman E."/>
            <person name="Goraichik I."/>
            <person name="Dimitrov K.M."/>
            <person name="Suarez D.L."/>
            <person name="Swayne D.E."/>
        </authorList>
    </citation>
    <scope>NUCLEOTIDE SEQUENCE [LARGE SCALE GENOMIC DNA]</scope>
    <source>
        <strain evidence="10 11">CNRZ 918</strain>
    </source>
</reference>
<evidence type="ECO:0000256" key="2">
    <source>
        <dbReference type="ARBA" id="ARBA00005551"/>
    </source>
</evidence>
<dbReference type="GO" id="GO:0006813">
    <property type="term" value="P:potassium ion transport"/>
    <property type="evidence" value="ECO:0007669"/>
    <property type="project" value="InterPro"/>
</dbReference>
<feature type="transmembrane region" description="Helical" evidence="8">
    <location>
        <begin position="170"/>
        <end position="186"/>
    </location>
</feature>
<dbReference type="InterPro" id="IPR036291">
    <property type="entry name" value="NAD(P)-bd_dom_sf"/>
</dbReference>
<feature type="domain" description="RCK N-terminal" evidence="9">
    <location>
        <begin position="387"/>
        <end position="505"/>
    </location>
</feature>
<sequence length="537" mass="56871">MQDIIVTIAVALVLGMLAYELRIPPLVGFLGAGFLLHVLGVPAFEGLEQVSDLGVVLLLFTIGLKFDLRSLLQPEAYGTAALHMLTSVLVGAGTIGLSAVIGIVTLDGGLGTMGLLGFALSFSSTVLVVKVLEERSDDGSYYGQIAIAILVFQDLAAVAFITVAGEEPPSLWAFALVLLIPAAWVLRRILDRVGRGELLVLFGVVTAMGPGYVAFESVGIHGDLGALAMGLLFATHPRSNELSKSLFSVKELFLVAFFVVIGLQAVPTWTDLALALILCVVLIPFNFLSFYLLGRLFGLRNRTSIRTSLALSNFSEFALIVVAVGVGNGVFAHNWLTVTALAVAISMIISSLANAYSLQVVARLDEILPEENEARLRPTDRPIDTGAAEVVVLGMGRIGRGAYERLVNRGGLSVIGIDNDHLLVGELKREKFNVLEGDATDHEFWHRLVVGGTARTVILAMAIHDSNTFALDQLRIAGFDGTIAAVVQRQDQASHFTDAGVHSVVNIYGGSGAAVADAAMRPPTGRGHGSDADHTGG</sequence>
<dbReference type="EMBL" id="FXZD01000001">
    <property type="protein sequence ID" value="SMX64158.1"/>
    <property type="molecule type" value="Genomic_DNA"/>
</dbReference>
<keyword evidence="3" id="KW-0813">Transport</keyword>
<feature type="transmembrane region" description="Helical" evidence="8">
    <location>
        <begin position="80"/>
        <end position="104"/>
    </location>
</feature>
<dbReference type="AlphaFoldDB" id="A0A2H1HMK2"/>
<feature type="transmembrane region" description="Helical" evidence="8">
    <location>
        <begin position="314"/>
        <end position="332"/>
    </location>
</feature>
<dbReference type="Proteomes" id="UP000234433">
    <property type="component" value="Unassembled WGS sequence"/>
</dbReference>
<dbReference type="InterPro" id="IPR003148">
    <property type="entry name" value="RCK_N"/>
</dbReference>
<organism evidence="10 11">
    <name type="scientific">Brevibacterium antiquum CNRZ 918</name>
    <dbReference type="NCBI Taxonomy" id="1255637"/>
    <lineage>
        <taxon>Bacteria</taxon>
        <taxon>Bacillati</taxon>
        <taxon>Actinomycetota</taxon>
        <taxon>Actinomycetes</taxon>
        <taxon>Micrococcales</taxon>
        <taxon>Brevibacteriaceae</taxon>
        <taxon>Brevibacterium</taxon>
    </lineage>
</organism>
<dbReference type="GO" id="GO:0015297">
    <property type="term" value="F:antiporter activity"/>
    <property type="evidence" value="ECO:0007669"/>
    <property type="project" value="InterPro"/>
</dbReference>
<evidence type="ECO:0000256" key="1">
    <source>
        <dbReference type="ARBA" id="ARBA00004141"/>
    </source>
</evidence>
<dbReference type="GO" id="GO:0016020">
    <property type="term" value="C:membrane"/>
    <property type="evidence" value="ECO:0007669"/>
    <property type="project" value="UniProtKB-SubCell"/>
</dbReference>
<comment type="similarity">
    <text evidence="2">Belongs to the monovalent cation:proton antiporter 2 (CPA2) transporter (TC 2.A.37) family.</text>
</comment>
<evidence type="ECO:0000256" key="4">
    <source>
        <dbReference type="ARBA" id="ARBA00022692"/>
    </source>
</evidence>
<feature type="transmembrane region" description="Helical" evidence="8">
    <location>
        <begin position="50"/>
        <end position="68"/>
    </location>
</feature>
<dbReference type="PANTHER" id="PTHR42751:SF1">
    <property type="entry name" value="CATION_PROTON ANTIPORTER YBAL-RELATED"/>
    <property type="match status" value="1"/>
</dbReference>
<feature type="transmembrane region" description="Helical" evidence="8">
    <location>
        <begin position="26"/>
        <end position="44"/>
    </location>
</feature>
<keyword evidence="6 8" id="KW-0472">Membrane</keyword>
<dbReference type="InterPro" id="IPR038770">
    <property type="entry name" value="Na+/solute_symporter_sf"/>
</dbReference>
<dbReference type="OrthoDB" id="3418949at2"/>
<keyword evidence="4 8" id="KW-0812">Transmembrane</keyword>
<dbReference type="SUPFAM" id="SSF51735">
    <property type="entry name" value="NAD(P)-binding Rossmann-fold domains"/>
    <property type="match status" value="1"/>
</dbReference>
<dbReference type="PROSITE" id="PS51201">
    <property type="entry name" value="RCK_N"/>
    <property type="match status" value="1"/>
</dbReference>
<feature type="compositionally biased region" description="Basic and acidic residues" evidence="7">
    <location>
        <begin position="528"/>
        <end position="537"/>
    </location>
</feature>
<feature type="transmembrane region" description="Helical" evidence="8">
    <location>
        <begin position="272"/>
        <end position="293"/>
    </location>
</feature>
<feature type="region of interest" description="Disordered" evidence="7">
    <location>
        <begin position="518"/>
        <end position="537"/>
    </location>
</feature>
<evidence type="ECO:0000256" key="5">
    <source>
        <dbReference type="ARBA" id="ARBA00022989"/>
    </source>
</evidence>
<feature type="transmembrane region" description="Helical" evidence="8">
    <location>
        <begin position="110"/>
        <end position="129"/>
    </location>
</feature>
<proteinExistence type="inferred from homology"/>